<dbReference type="HOGENOM" id="CLU_220907_2_0_3"/>
<dbReference type="RefSeq" id="WP_012161546.1">
    <property type="nucleotide sequence ID" value="NC_009925.1"/>
</dbReference>
<dbReference type="GO" id="GO:0016020">
    <property type="term" value="C:membrane"/>
    <property type="evidence" value="ECO:0007669"/>
    <property type="project" value="UniProtKB-SubCell"/>
</dbReference>
<evidence type="ECO:0000256" key="9">
    <source>
        <dbReference type="ARBA" id="ARBA00025834"/>
    </source>
</evidence>
<reference evidence="11 12" key="1">
    <citation type="journal article" date="2008" name="Proc. Natl. Acad. Sci. U.S.A.">
        <title>Niche adaptation and genome expansion in the chlorophyll d-producing cyanobacterium Acaryochloris marina.</title>
        <authorList>
            <person name="Swingley W.D."/>
            <person name="Chen M."/>
            <person name="Cheung P.C."/>
            <person name="Conrad A.L."/>
            <person name="Dejesa L.C."/>
            <person name="Hao J."/>
            <person name="Honchak B.M."/>
            <person name="Karbach L.E."/>
            <person name="Kurdoglu A."/>
            <person name="Lahiri S."/>
            <person name="Mastrian S.D."/>
            <person name="Miyashita H."/>
            <person name="Page L."/>
            <person name="Ramakrishna P."/>
            <person name="Satoh S."/>
            <person name="Sattley W.M."/>
            <person name="Shimada Y."/>
            <person name="Taylor H.L."/>
            <person name="Tomo T."/>
            <person name="Tsuchiya T."/>
            <person name="Wang Z.T."/>
            <person name="Raymond J."/>
            <person name="Mimuro M."/>
            <person name="Blankenship R.E."/>
            <person name="Touchman J.W."/>
        </authorList>
    </citation>
    <scope>NUCLEOTIDE SEQUENCE [LARGE SCALE GENOMIC DNA]</scope>
    <source>
        <strain evidence="12">MBIC 11017</strain>
    </source>
</reference>
<name>B0BZQ5_ACAM1</name>
<dbReference type="InterPro" id="IPR007802">
    <property type="entry name" value="Cyt_b6/f_cplx_su6"/>
</dbReference>
<keyword evidence="4" id="KW-0249">Electron transport</keyword>
<evidence type="ECO:0000256" key="8">
    <source>
        <dbReference type="ARBA" id="ARBA00025197"/>
    </source>
</evidence>
<sequence length="30" mass="3284">MGFVAYVLFISLFTGMALGLYFGLKAVKLI</sequence>
<protein>
    <submittedName>
        <fullName evidence="11">Cytochrome b6f complex subunit PetL</fullName>
    </submittedName>
</protein>
<accession>B0BZQ5</accession>
<comment type="subcellular location">
    <subcellularLocation>
        <location evidence="1">Membrane</location>
        <topology evidence="1">Single-pass membrane protein</topology>
    </subcellularLocation>
</comment>
<comment type="function">
    <text evidence="8">Component of the cytochrome b6-f complex, which mediates electron transfer between photosystem II (PSII) and photosystem I (PSI), cyclic electron flow around PSI, and state transitions. PetL is important for photoautotrophic growth as well as for electron transfer efficiency and stability of the cytochrome b6-f complex.</text>
</comment>
<evidence type="ECO:0000256" key="6">
    <source>
        <dbReference type="ARBA" id="ARBA00023078"/>
    </source>
</evidence>
<evidence type="ECO:0000256" key="7">
    <source>
        <dbReference type="ARBA" id="ARBA00023136"/>
    </source>
</evidence>
<evidence type="ECO:0000313" key="12">
    <source>
        <dbReference type="Proteomes" id="UP000000268"/>
    </source>
</evidence>
<organism evidence="11 12">
    <name type="scientific">Acaryochloris marina (strain MBIC 11017)</name>
    <dbReference type="NCBI Taxonomy" id="329726"/>
    <lineage>
        <taxon>Bacteria</taxon>
        <taxon>Bacillati</taxon>
        <taxon>Cyanobacteriota</taxon>
        <taxon>Cyanophyceae</taxon>
        <taxon>Acaryochloridales</taxon>
        <taxon>Acaryochloridaceae</taxon>
        <taxon>Acaryochloris</taxon>
    </lineage>
</organism>
<dbReference type="Proteomes" id="UP000000268">
    <property type="component" value="Chromosome"/>
</dbReference>
<evidence type="ECO:0000256" key="1">
    <source>
        <dbReference type="ARBA" id="ARBA00004167"/>
    </source>
</evidence>
<evidence type="ECO:0000256" key="4">
    <source>
        <dbReference type="ARBA" id="ARBA00022982"/>
    </source>
</evidence>
<proteinExistence type="predicted"/>
<dbReference type="Pfam" id="PF05115">
    <property type="entry name" value="PetL"/>
    <property type="match status" value="1"/>
</dbReference>
<dbReference type="GO" id="GO:0009512">
    <property type="term" value="C:cytochrome b6f complex"/>
    <property type="evidence" value="ECO:0007669"/>
    <property type="project" value="InterPro"/>
</dbReference>
<keyword evidence="5 10" id="KW-1133">Transmembrane helix</keyword>
<keyword evidence="6" id="KW-0793">Thylakoid</keyword>
<feature type="transmembrane region" description="Helical" evidence="10">
    <location>
        <begin position="6"/>
        <end position="24"/>
    </location>
</feature>
<dbReference type="EMBL" id="CP000828">
    <property type="protein sequence ID" value="ABW25981.1"/>
    <property type="molecule type" value="Genomic_DNA"/>
</dbReference>
<keyword evidence="7 10" id="KW-0472">Membrane</keyword>
<evidence type="ECO:0000256" key="5">
    <source>
        <dbReference type="ARBA" id="ARBA00022989"/>
    </source>
</evidence>
<comment type="subunit">
    <text evidence="9">The 4 large subunits of the cytochrome b6-f complex are cytochrome b6, subunit IV (17 kDa polypeptide, PetD), cytochrome f and the Rieske protein, while the 4 small subunits are PetG, PetL, PetM and PetN. The complex functions as a dimer.</text>
</comment>
<keyword evidence="12" id="KW-1185">Reference proteome</keyword>
<evidence type="ECO:0000313" key="11">
    <source>
        <dbReference type="EMBL" id="ABW25981.1"/>
    </source>
</evidence>
<dbReference type="SUPFAM" id="SSF103436">
    <property type="entry name" value="PetL subunit of the cytochrome b6f complex"/>
    <property type="match status" value="1"/>
</dbReference>
<keyword evidence="3 10" id="KW-0812">Transmembrane</keyword>
<dbReference type="KEGG" id="amr:AM1_0939"/>
<evidence type="ECO:0000256" key="3">
    <source>
        <dbReference type="ARBA" id="ARBA00022692"/>
    </source>
</evidence>
<dbReference type="GO" id="GO:0009055">
    <property type="term" value="F:electron transfer activity"/>
    <property type="evidence" value="ECO:0007669"/>
    <property type="project" value="InterPro"/>
</dbReference>
<dbReference type="OrthoDB" id="574661at2"/>
<dbReference type="NCBIfam" id="NF008824">
    <property type="entry name" value="PRK11874.1"/>
    <property type="match status" value="1"/>
</dbReference>
<evidence type="ECO:0000256" key="2">
    <source>
        <dbReference type="ARBA" id="ARBA00022448"/>
    </source>
</evidence>
<dbReference type="STRING" id="329726.AM1_0939"/>
<gene>
    <name evidence="11" type="primary">petL</name>
    <name evidence="11" type="ordered locus">AM1_0939</name>
</gene>
<dbReference type="AlphaFoldDB" id="B0BZQ5"/>
<evidence type="ECO:0000256" key="10">
    <source>
        <dbReference type="SAM" id="Phobius"/>
    </source>
</evidence>
<keyword evidence="2" id="KW-0813">Transport</keyword>